<name>A0A432MLT1_9BACT</name>
<gene>
    <name evidence="3" type="ORF">TsocGM_07625</name>
</gene>
<dbReference type="PANTHER" id="PTHR43685">
    <property type="entry name" value="GLYCOSYLTRANSFERASE"/>
    <property type="match status" value="1"/>
</dbReference>
<evidence type="ECO:0000313" key="3">
    <source>
        <dbReference type="EMBL" id="RUL88384.1"/>
    </source>
</evidence>
<dbReference type="Pfam" id="PF00535">
    <property type="entry name" value="Glycos_transf_2"/>
    <property type="match status" value="1"/>
</dbReference>
<keyword evidence="3" id="KW-0808">Transferase</keyword>
<evidence type="ECO:0000256" key="1">
    <source>
        <dbReference type="SAM" id="MobiDB-lite"/>
    </source>
</evidence>
<evidence type="ECO:0000313" key="4">
    <source>
        <dbReference type="Proteomes" id="UP000280296"/>
    </source>
</evidence>
<dbReference type="InterPro" id="IPR001173">
    <property type="entry name" value="Glyco_trans_2-like"/>
</dbReference>
<dbReference type="EMBL" id="RYZH01000011">
    <property type="protein sequence ID" value="RUL88384.1"/>
    <property type="molecule type" value="Genomic_DNA"/>
</dbReference>
<comment type="caution">
    <text evidence="3">The sequence shown here is derived from an EMBL/GenBank/DDBJ whole genome shotgun (WGS) entry which is preliminary data.</text>
</comment>
<dbReference type="GO" id="GO:0016740">
    <property type="term" value="F:transferase activity"/>
    <property type="evidence" value="ECO:0007669"/>
    <property type="project" value="UniProtKB-KW"/>
</dbReference>
<dbReference type="InterPro" id="IPR050834">
    <property type="entry name" value="Glycosyltransf_2"/>
</dbReference>
<sequence length="373" mass="40940">MSDGLLFSIERRSLSSHCEIRPEMPTPLPTTTSTPPVTVALPTYNGARHLADALRGILAQEGVPFDLLVCDDRSDDETVSLVRSLAGDRARIEINPERLGLAGNWNRCAALARTPLLAIVHQDDILLPGHLAAHVDAFARLPGLGMAISAVEVIDAADRPIPPTVIERPDLGPAERLFPPPAFVAELAHRNPVRCSAVTLRAEALASIGGFDPSYRYAVDWECWLRLARRWPVCWLPLPSVAVRWHPDSETHRFKRGSADLDELALLLDQIHTLDRPSLPHPSRSRRLAHRLLGRAFLNRSLDALHAGDAPLALRCLRRSLSLSPALLLLLARDPRLAAQMTALSLAPRWASRRFRHPDQPGQADSVPTSGPA</sequence>
<dbReference type="SUPFAM" id="SSF53448">
    <property type="entry name" value="Nucleotide-diphospho-sugar transferases"/>
    <property type="match status" value="1"/>
</dbReference>
<dbReference type="PANTHER" id="PTHR43685:SF2">
    <property type="entry name" value="GLYCOSYLTRANSFERASE 2-LIKE DOMAIN-CONTAINING PROTEIN"/>
    <property type="match status" value="1"/>
</dbReference>
<dbReference type="Proteomes" id="UP000280296">
    <property type="component" value="Unassembled WGS sequence"/>
</dbReference>
<dbReference type="InterPro" id="IPR029044">
    <property type="entry name" value="Nucleotide-diphossugar_trans"/>
</dbReference>
<organism evidence="3 4">
    <name type="scientific">Tautonia sociabilis</name>
    <dbReference type="NCBI Taxonomy" id="2080755"/>
    <lineage>
        <taxon>Bacteria</taxon>
        <taxon>Pseudomonadati</taxon>
        <taxon>Planctomycetota</taxon>
        <taxon>Planctomycetia</taxon>
        <taxon>Isosphaerales</taxon>
        <taxon>Isosphaeraceae</taxon>
        <taxon>Tautonia</taxon>
    </lineage>
</organism>
<protein>
    <submittedName>
        <fullName evidence="3">Glycosyltransferase</fullName>
    </submittedName>
</protein>
<proteinExistence type="predicted"/>
<accession>A0A432MLT1</accession>
<keyword evidence="4" id="KW-1185">Reference proteome</keyword>
<feature type="region of interest" description="Disordered" evidence="1">
    <location>
        <begin position="354"/>
        <end position="373"/>
    </location>
</feature>
<evidence type="ECO:0000259" key="2">
    <source>
        <dbReference type="Pfam" id="PF00535"/>
    </source>
</evidence>
<reference evidence="3 4" key="2">
    <citation type="submission" date="2019-01" db="EMBL/GenBank/DDBJ databases">
        <title>Tautonia sociabilis, a novel thermotolerant planctomycete of Isosphaeraceae family, isolated from a 4000 m deep subterranean habitat.</title>
        <authorList>
            <person name="Kovaleva O.L."/>
            <person name="Elcheninov A.G."/>
            <person name="Van Heerden E."/>
            <person name="Toshchakov S.V."/>
            <person name="Novikov A."/>
            <person name="Bonch-Osmolovskaya E.A."/>
            <person name="Kublanov I.V."/>
        </authorList>
    </citation>
    <scope>NUCLEOTIDE SEQUENCE [LARGE SCALE GENOMIC DNA]</scope>
    <source>
        <strain evidence="3 4">GM2012</strain>
    </source>
</reference>
<dbReference type="AlphaFoldDB" id="A0A432MLT1"/>
<reference evidence="3 4" key="1">
    <citation type="submission" date="2018-12" db="EMBL/GenBank/DDBJ databases">
        <authorList>
            <person name="Toschakov S.V."/>
        </authorList>
    </citation>
    <scope>NUCLEOTIDE SEQUENCE [LARGE SCALE GENOMIC DNA]</scope>
    <source>
        <strain evidence="3 4">GM2012</strain>
    </source>
</reference>
<dbReference type="Gene3D" id="3.90.550.10">
    <property type="entry name" value="Spore Coat Polysaccharide Biosynthesis Protein SpsA, Chain A"/>
    <property type="match status" value="1"/>
</dbReference>
<feature type="domain" description="Glycosyltransferase 2-like" evidence="2">
    <location>
        <begin position="38"/>
        <end position="142"/>
    </location>
</feature>